<dbReference type="Gene3D" id="1.25.10.10">
    <property type="entry name" value="Leucine-rich Repeat Variant"/>
    <property type="match status" value="1"/>
</dbReference>
<organism evidence="2 3">
    <name type="scientific">Tortispora caseinolytica NRRL Y-17796</name>
    <dbReference type="NCBI Taxonomy" id="767744"/>
    <lineage>
        <taxon>Eukaryota</taxon>
        <taxon>Fungi</taxon>
        <taxon>Dikarya</taxon>
        <taxon>Ascomycota</taxon>
        <taxon>Saccharomycotina</taxon>
        <taxon>Trigonopsidomycetes</taxon>
        <taxon>Trigonopsidales</taxon>
        <taxon>Trigonopsidaceae</taxon>
        <taxon>Tortispora</taxon>
    </lineage>
</organism>
<dbReference type="GO" id="GO:0007023">
    <property type="term" value="P:post-chaperonin tubulin folding pathway"/>
    <property type="evidence" value="ECO:0007669"/>
    <property type="project" value="InterPro"/>
</dbReference>
<dbReference type="PANTHER" id="PTHR12658">
    <property type="entry name" value="BETA-TUBULIN COFACTOR D"/>
    <property type="match status" value="1"/>
</dbReference>
<dbReference type="Proteomes" id="UP000095023">
    <property type="component" value="Unassembled WGS sequence"/>
</dbReference>
<protein>
    <recommendedName>
        <fullName evidence="1">Tubulin-folding cofactor D ARM repeats domain-containing protein</fullName>
    </recommendedName>
</protein>
<feature type="domain" description="Tubulin-folding cofactor D ARM repeats" evidence="1">
    <location>
        <begin position="242"/>
        <end position="410"/>
    </location>
</feature>
<dbReference type="InterPro" id="IPR033162">
    <property type="entry name" value="TBCD"/>
</dbReference>
<keyword evidence="3" id="KW-1185">Reference proteome</keyword>
<dbReference type="InterPro" id="IPR016024">
    <property type="entry name" value="ARM-type_fold"/>
</dbReference>
<dbReference type="Pfam" id="PF23579">
    <property type="entry name" value="ARM_TBCD"/>
    <property type="match status" value="1"/>
</dbReference>
<dbReference type="GO" id="GO:0048487">
    <property type="term" value="F:beta-tubulin binding"/>
    <property type="evidence" value="ECO:0007669"/>
    <property type="project" value="InterPro"/>
</dbReference>
<gene>
    <name evidence="2" type="ORF">CANCADRAFT_112343</name>
</gene>
<evidence type="ECO:0000313" key="2">
    <source>
        <dbReference type="EMBL" id="ODV90863.1"/>
    </source>
</evidence>
<dbReference type="EMBL" id="KV453842">
    <property type="protein sequence ID" value="ODV90863.1"/>
    <property type="molecule type" value="Genomic_DNA"/>
</dbReference>
<dbReference type="SUPFAM" id="SSF48371">
    <property type="entry name" value="ARM repeat"/>
    <property type="match status" value="2"/>
</dbReference>
<dbReference type="GO" id="GO:0007021">
    <property type="term" value="P:tubulin complex assembly"/>
    <property type="evidence" value="ECO:0007669"/>
    <property type="project" value="InterPro"/>
</dbReference>
<evidence type="ECO:0000313" key="3">
    <source>
        <dbReference type="Proteomes" id="UP000095023"/>
    </source>
</evidence>
<sequence length="971" mass="107877">MSKSSSVLINDIRNSMNTSLKDTLVLVEQTNEDPQCLDPIIIEYTPKLLQLLLHNDAYAAQILAAFIRLRGSSVVQLFPHAHSDLMPVLVWSESSNLEWQQVYCGLSWLSLLVLIPFPLAKVAEDAPQRLLNLANKYITSYGKPQEPAARLFGRLLARVDSPVSITNAIHFDPQASTVGSFVALKSYLKSAPSSPSAPYHMFLSQISKFLEHPVASNIAKLAARCIYYLLRGLISVDLINSDTISLGIDPLFELLEAKETIVREAAAKSLAQFIQLLPADASDQIIQWLYDNLDQNRPCEEFWHGSLLTFAHLASSGVTKFTSYPEFLTTLTFGLLFDQKPLNKPLGINVRDAACYVCWALFSGRKSFNLTLQTVSEIIKKLLGITCFDREINVRRAAAACLQEYIGRKSGSVEIIGSNGEIILLSPEKSLQIIHTIDYFVLGRRSNSYNAVALGISEVGLSDALFDALINQRNRGINSWDHDIRKLSSHTLTVFLKEGYGTPERVLADLSSKLAAIDPMTSSAQFHGVLYCIGEIISQFPSMSDLIKDEMRDYLTSILPSVLRPGLFNSDIFCEALAHYLKCCPLLPSDDILKFLYLSLSKLSDDSISECIDDSCVIVTKIKPLPIPILNIWYTAARQNDSPGYVKAFCFEGSSTSFELLKDIIASQDSETVKCRAEAVNGILRSDKVNDEVYSLLISCLDDYSIDHRGDVGSWVRVATMAALTEYPAPAFFHERIKTKALRISVEKLDKLREVAKELLATFGVEDGYGTDTAEHFAQILAECTPINIQEILIGCLSSAFEGSTTVRRTAINGIEMYLKTHREDFYNALIAITSSSDSHVCVLALKCWSYLLDLDHDISLHASTLEALILKILNSSIYPLAVHINALPVAYHLSLLAPGVLVRQLALRTRSKNFKLKKTAADLCALLLIDINSTEDSEDIQLLSEIFSDPKIVPTMDDINRFEKLFLIQK</sequence>
<dbReference type="Pfam" id="PF25767">
    <property type="entry name" value="ARM_TBCD_2nd"/>
    <property type="match status" value="1"/>
</dbReference>
<dbReference type="GO" id="GO:0000226">
    <property type="term" value="P:microtubule cytoskeleton organization"/>
    <property type="evidence" value="ECO:0007669"/>
    <property type="project" value="TreeGrafter"/>
</dbReference>
<dbReference type="PANTHER" id="PTHR12658:SF0">
    <property type="entry name" value="TUBULIN-SPECIFIC CHAPERONE D"/>
    <property type="match status" value="1"/>
</dbReference>
<dbReference type="InterPro" id="IPR011989">
    <property type="entry name" value="ARM-like"/>
</dbReference>
<dbReference type="GO" id="GO:0005096">
    <property type="term" value="F:GTPase activator activity"/>
    <property type="evidence" value="ECO:0007669"/>
    <property type="project" value="InterPro"/>
</dbReference>
<proteinExistence type="predicted"/>
<evidence type="ECO:0000259" key="1">
    <source>
        <dbReference type="Pfam" id="PF25767"/>
    </source>
</evidence>
<dbReference type="AlphaFoldDB" id="A0A1E4TGM6"/>
<reference evidence="3" key="1">
    <citation type="submission" date="2016-02" db="EMBL/GenBank/DDBJ databases">
        <title>Comparative genomics of biotechnologically important yeasts.</title>
        <authorList>
            <consortium name="DOE Joint Genome Institute"/>
            <person name="Riley R."/>
            <person name="Haridas S."/>
            <person name="Wolfe K.H."/>
            <person name="Lopes M.R."/>
            <person name="Hittinger C.T."/>
            <person name="Goker M."/>
            <person name="Salamov A."/>
            <person name="Wisecaver J."/>
            <person name="Long T.M."/>
            <person name="Aerts A.L."/>
            <person name="Barry K."/>
            <person name="Choi C."/>
            <person name="Clum A."/>
            <person name="Coughlan A.Y."/>
            <person name="Deshpande S."/>
            <person name="Douglass A.P."/>
            <person name="Hanson S.J."/>
            <person name="Klenk H.-P."/>
            <person name="Labutti K."/>
            <person name="Lapidus A."/>
            <person name="Lindquist E."/>
            <person name="Lipzen A."/>
            <person name="Meier-Kolthoff J.P."/>
            <person name="Ohm R.A."/>
            <person name="Otillar R.P."/>
            <person name="Pangilinan J."/>
            <person name="Peng Y."/>
            <person name="Rokas A."/>
            <person name="Rosa C.A."/>
            <person name="Scheuner C."/>
            <person name="Sibirny A.A."/>
            <person name="Slot J.C."/>
            <person name="Stielow J.B."/>
            <person name="Sun H."/>
            <person name="Kurtzman C.P."/>
            <person name="Blackwell M."/>
            <person name="Jeffries T.W."/>
            <person name="Grigoriev I.V."/>
        </authorList>
    </citation>
    <scope>NUCLEOTIDE SEQUENCE [LARGE SCALE GENOMIC DNA]</scope>
    <source>
        <strain evidence="3">NRRL Y-17796</strain>
    </source>
</reference>
<dbReference type="OrthoDB" id="10253476at2759"/>
<dbReference type="InterPro" id="IPR058033">
    <property type="entry name" value="ARM_TBCD_2nd"/>
</dbReference>
<name>A0A1E4TGM6_9ASCO</name>
<accession>A0A1E4TGM6</accession>